<dbReference type="Pfam" id="PF12729">
    <property type="entry name" value="4HB_MCP_1"/>
    <property type="match status" value="1"/>
</dbReference>
<dbReference type="SUPFAM" id="SSF58104">
    <property type="entry name" value="Methyl-accepting chemotaxis protein (MCP) signaling domain"/>
    <property type="match status" value="1"/>
</dbReference>
<organism evidence="11 12">
    <name type="scientific">Chengkuizengella marina</name>
    <dbReference type="NCBI Taxonomy" id="2507566"/>
    <lineage>
        <taxon>Bacteria</taxon>
        <taxon>Bacillati</taxon>
        <taxon>Bacillota</taxon>
        <taxon>Bacilli</taxon>
        <taxon>Bacillales</taxon>
        <taxon>Paenibacillaceae</taxon>
        <taxon>Chengkuizengella</taxon>
    </lineage>
</organism>
<keyword evidence="8" id="KW-1133">Transmembrane helix</keyword>
<dbReference type="GO" id="GO:0005886">
    <property type="term" value="C:plasma membrane"/>
    <property type="evidence" value="ECO:0007669"/>
    <property type="project" value="UniProtKB-SubCell"/>
</dbReference>
<feature type="domain" description="HAMP" evidence="10">
    <location>
        <begin position="221"/>
        <end position="273"/>
    </location>
</feature>
<gene>
    <name evidence="11" type="ORF">ERL59_04300</name>
</gene>
<keyword evidence="8" id="KW-0812">Transmembrane</keyword>
<evidence type="ECO:0000256" key="1">
    <source>
        <dbReference type="ARBA" id="ARBA00004236"/>
    </source>
</evidence>
<evidence type="ECO:0000256" key="2">
    <source>
        <dbReference type="ARBA" id="ARBA00022475"/>
    </source>
</evidence>
<keyword evidence="12" id="KW-1185">Reference proteome</keyword>
<feature type="transmembrane region" description="Helical" evidence="8">
    <location>
        <begin position="202"/>
        <end position="220"/>
    </location>
</feature>
<evidence type="ECO:0000256" key="5">
    <source>
        <dbReference type="ARBA" id="ARBA00029447"/>
    </source>
</evidence>
<dbReference type="InterPro" id="IPR003660">
    <property type="entry name" value="HAMP_dom"/>
</dbReference>
<dbReference type="Gene3D" id="6.10.340.10">
    <property type="match status" value="1"/>
</dbReference>
<dbReference type="OrthoDB" id="369835at2"/>
<name>A0A6N9PYY0_9BACL</name>
<dbReference type="EMBL" id="SIJB01000012">
    <property type="protein sequence ID" value="NBI28177.1"/>
    <property type="molecule type" value="Genomic_DNA"/>
</dbReference>
<keyword evidence="4 6" id="KW-0807">Transducer</keyword>
<dbReference type="PANTHER" id="PTHR32089">
    <property type="entry name" value="METHYL-ACCEPTING CHEMOTAXIS PROTEIN MCPB"/>
    <property type="match status" value="1"/>
</dbReference>
<keyword evidence="3 8" id="KW-0472">Membrane</keyword>
<evidence type="ECO:0000259" key="9">
    <source>
        <dbReference type="PROSITE" id="PS50111"/>
    </source>
</evidence>
<dbReference type="Pfam" id="PF00015">
    <property type="entry name" value="MCPsignal"/>
    <property type="match status" value="1"/>
</dbReference>
<evidence type="ECO:0000256" key="8">
    <source>
        <dbReference type="SAM" id="Phobius"/>
    </source>
</evidence>
<dbReference type="SMART" id="SM00283">
    <property type="entry name" value="MA"/>
    <property type="match status" value="1"/>
</dbReference>
<dbReference type="RefSeq" id="WP_160644909.1">
    <property type="nucleotide sequence ID" value="NZ_SIJB01000012.1"/>
</dbReference>
<evidence type="ECO:0000256" key="7">
    <source>
        <dbReference type="SAM" id="Coils"/>
    </source>
</evidence>
<evidence type="ECO:0000256" key="4">
    <source>
        <dbReference type="ARBA" id="ARBA00023224"/>
    </source>
</evidence>
<reference evidence="11 12" key="1">
    <citation type="submission" date="2019-01" db="EMBL/GenBank/DDBJ databases">
        <title>Chengkuizengella sp. nov., isolated from deep-sea sediment of East Pacific Ocean.</title>
        <authorList>
            <person name="Yang J."/>
            <person name="Lai Q."/>
            <person name="Shao Z."/>
        </authorList>
    </citation>
    <scope>NUCLEOTIDE SEQUENCE [LARGE SCALE GENOMIC DNA]</scope>
    <source>
        <strain evidence="11 12">YPA3-1-1</strain>
    </source>
</reference>
<dbReference type="PROSITE" id="PS50885">
    <property type="entry name" value="HAMP"/>
    <property type="match status" value="1"/>
</dbReference>
<proteinExistence type="inferred from homology"/>
<feature type="transmembrane region" description="Helical" evidence="8">
    <location>
        <begin position="24"/>
        <end position="46"/>
    </location>
</feature>
<accession>A0A6N9PYY0</accession>
<feature type="coiled-coil region" evidence="7">
    <location>
        <begin position="356"/>
        <end position="407"/>
    </location>
</feature>
<dbReference type="PROSITE" id="PS50111">
    <property type="entry name" value="CHEMOTAXIS_TRANSDUC_2"/>
    <property type="match status" value="1"/>
</dbReference>
<evidence type="ECO:0000256" key="6">
    <source>
        <dbReference type="PROSITE-ProRule" id="PRU00284"/>
    </source>
</evidence>
<dbReference type="GO" id="GO:0007165">
    <property type="term" value="P:signal transduction"/>
    <property type="evidence" value="ECO:0007669"/>
    <property type="project" value="UniProtKB-KW"/>
</dbReference>
<dbReference type="InterPro" id="IPR024478">
    <property type="entry name" value="HlyB_4HB_MCP"/>
</dbReference>
<evidence type="ECO:0000256" key="3">
    <source>
        <dbReference type="ARBA" id="ARBA00023136"/>
    </source>
</evidence>
<comment type="similarity">
    <text evidence="5">Belongs to the methyl-accepting chemotaxis (MCP) protein family.</text>
</comment>
<comment type="subcellular location">
    <subcellularLocation>
        <location evidence="1">Cell membrane</location>
    </subcellularLocation>
</comment>
<feature type="domain" description="Methyl-accepting transducer" evidence="9">
    <location>
        <begin position="292"/>
        <end position="542"/>
    </location>
</feature>
<dbReference type="Proteomes" id="UP000448943">
    <property type="component" value="Unassembled WGS sequence"/>
</dbReference>
<dbReference type="AlphaFoldDB" id="A0A6N9PYY0"/>
<comment type="caution">
    <text evidence="11">The sequence shown here is derived from an EMBL/GenBank/DDBJ whole genome shotgun (WGS) entry which is preliminary data.</text>
</comment>
<keyword evidence="7" id="KW-0175">Coiled coil</keyword>
<dbReference type="PANTHER" id="PTHR32089:SF112">
    <property type="entry name" value="LYSOZYME-LIKE PROTEIN-RELATED"/>
    <property type="match status" value="1"/>
</dbReference>
<dbReference type="InterPro" id="IPR004089">
    <property type="entry name" value="MCPsignal_dom"/>
</dbReference>
<keyword evidence="2" id="KW-1003">Cell membrane</keyword>
<dbReference type="Gene3D" id="1.10.287.950">
    <property type="entry name" value="Methyl-accepting chemotaxis protein"/>
    <property type="match status" value="1"/>
</dbReference>
<evidence type="ECO:0000313" key="11">
    <source>
        <dbReference type="EMBL" id="NBI28177.1"/>
    </source>
</evidence>
<protein>
    <submittedName>
        <fullName evidence="11">Methyl-accepting chemotaxis protein</fullName>
    </submittedName>
</protein>
<evidence type="ECO:0000313" key="12">
    <source>
        <dbReference type="Proteomes" id="UP000448943"/>
    </source>
</evidence>
<evidence type="ECO:0000259" key="10">
    <source>
        <dbReference type="PROSITE" id="PS50885"/>
    </source>
</evidence>
<sequence>MKNLVKKLKIFHHLTNQISFKIKLIFTFVCMLFLIVLSTTMSMFSLNNIENTMQKIYDEKLKNMELTQILKDDLVELNQFILLSSSKISQKINPESELKGRYEKIEGIILEISLNSKEEDETELIKEMNQSWTTIVENQPTLNSSFIDGDYSAYQAVYQIISPKINQIIKKSNELYTVDFQHVLASQEIVKQEKNNSVINNLTIFVISVIVSIILGYIIYQNIMGRLKQILKLNQGISEGNLTLEKMSISKDELGILTKSTNQILDNFKNMIKDVKQSIVSMNLNVKVVDDAMTENYGSTKVIAKNVDEISKGIAEQASYSENSLVNIGELDQSVREIIDVINKFKLALDETYTKVSNATGELNETEGQLELVEDSNIQLISSFEALNQELKQVRKYSEEIVKISRNTNILSLNASIEAARAGEFGKGFAVIADEIRELSTETTKVANGVMEVVIKNEEKTLEFQQSLQSSNESTAKGRDTFKSAYQIFIQINNMFLDMNKQMAIVLDSANHIKNQSENVSNHMTDISAISEQTTASIQEIASSTHQQVAQFKDMVNTINKQSELANTMDQNISRFKLDKEDK</sequence>